<dbReference type="SUPFAM" id="SSF90123">
    <property type="entry name" value="ABC transporter transmembrane region"/>
    <property type="match status" value="2"/>
</dbReference>
<dbReference type="OrthoDB" id="6500128at2759"/>
<keyword evidence="18" id="KW-1185">Reference proteome</keyword>
<comment type="catalytic activity">
    <reaction evidence="12">
        <text>ATP + H2O + xenobioticSide 1 = ADP + phosphate + xenobioticSide 2.</text>
        <dbReference type="EC" id="7.6.2.2"/>
    </reaction>
</comment>
<evidence type="ECO:0000256" key="6">
    <source>
        <dbReference type="ARBA" id="ARBA00022737"/>
    </source>
</evidence>
<dbReference type="GO" id="GO:0016887">
    <property type="term" value="F:ATP hydrolysis activity"/>
    <property type="evidence" value="ECO:0007669"/>
    <property type="project" value="InterPro"/>
</dbReference>
<evidence type="ECO:0000256" key="9">
    <source>
        <dbReference type="ARBA" id="ARBA00022967"/>
    </source>
</evidence>
<feature type="transmembrane region" description="Helical" evidence="14">
    <location>
        <begin position="374"/>
        <end position="399"/>
    </location>
</feature>
<evidence type="ECO:0000256" key="12">
    <source>
        <dbReference type="ARBA" id="ARBA00034018"/>
    </source>
</evidence>
<keyword evidence="4" id="KW-0813">Transport</keyword>
<evidence type="ECO:0000313" key="17">
    <source>
        <dbReference type="EMBL" id="PWA66148.1"/>
    </source>
</evidence>
<evidence type="ECO:0000256" key="8">
    <source>
        <dbReference type="ARBA" id="ARBA00022840"/>
    </source>
</evidence>
<dbReference type="PANTHER" id="PTHR24223:SF430">
    <property type="entry name" value="ABC-TYPE XENOBIOTIC TRANSPORTER"/>
    <property type="match status" value="1"/>
</dbReference>
<comment type="similarity">
    <text evidence="2">Belongs to the ABC transporter superfamily. ABCC family. Conjugate transporter (TC 3.A.1.208) subfamily.</text>
</comment>
<dbReference type="GO" id="GO:0016020">
    <property type="term" value="C:membrane"/>
    <property type="evidence" value="ECO:0007669"/>
    <property type="project" value="UniProtKB-SubCell"/>
</dbReference>
<dbReference type="InterPro" id="IPR044746">
    <property type="entry name" value="ABCC_6TM_D1"/>
</dbReference>
<dbReference type="EC" id="7.6.2.2" evidence="3"/>
<feature type="transmembrane region" description="Helical" evidence="14">
    <location>
        <begin position="473"/>
        <end position="506"/>
    </location>
</feature>
<evidence type="ECO:0000256" key="1">
    <source>
        <dbReference type="ARBA" id="ARBA00004141"/>
    </source>
</evidence>
<dbReference type="SUPFAM" id="SSF52540">
    <property type="entry name" value="P-loop containing nucleoside triphosphate hydrolases"/>
    <property type="match status" value="2"/>
</dbReference>
<dbReference type="InterPro" id="IPR036640">
    <property type="entry name" value="ABC1_TM_sf"/>
</dbReference>
<dbReference type="FunFam" id="3.40.50.300:FF:000169">
    <property type="entry name" value="ABC transporter C family member 3"/>
    <property type="match status" value="1"/>
</dbReference>
<dbReference type="PANTHER" id="PTHR24223">
    <property type="entry name" value="ATP-BINDING CASSETTE SUB-FAMILY C"/>
    <property type="match status" value="1"/>
</dbReference>
<name>A0A2U1MY13_ARTAN</name>
<keyword evidence="6" id="KW-0677">Repeat</keyword>
<dbReference type="Gene3D" id="3.40.50.300">
    <property type="entry name" value="P-loop containing nucleotide triphosphate hydrolases"/>
    <property type="match status" value="2"/>
</dbReference>
<dbReference type="SMART" id="SM00382">
    <property type="entry name" value="AAA"/>
    <property type="match status" value="2"/>
</dbReference>
<evidence type="ECO:0000256" key="11">
    <source>
        <dbReference type="ARBA" id="ARBA00023136"/>
    </source>
</evidence>
<evidence type="ECO:0000256" key="13">
    <source>
        <dbReference type="SAM" id="MobiDB-lite"/>
    </source>
</evidence>
<reference evidence="17 18" key="1">
    <citation type="journal article" date="2018" name="Mol. Plant">
        <title>The genome of Artemisia annua provides insight into the evolution of Asteraceae family and artemisinin biosynthesis.</title>
        <authorList>
            <person name="Shen Q."/>
            <person name="Zhang L."/>
            <person name="Liao Z."/>
            <person name="Wang S."/>
            <person name="Yan T."/>
            <person name="Shi P."/>
            <person name="Liu M."/>
            <person name="Fu X."/>
            <person name="Pan Q."/>
            <person name="Wang Y."/>
            <person name="Lv Z."/>
            <person name="Lu X."/>
            <person name="Zhang F."/>
            <person name="Jiang W."/>
            <person name="Ma Y."/>
            <person name="Chen M."/>
            <person name="Hao X."/>
            <person name="Li L."/>
            <person name="Tang Y."/>
            <person name="Lv G."/>
            <person name="Zhou Y."/>
            <person name="Sun X."/>
            <person name="Brodelius P.E."/>
            <person name="Rose J.K.C."/>
            <person name="Tang K."/>
        </authorList>
    </citation>
    <scope>NUCLEOTIDE SEQUENCE [LARGE SCALE GENOMIC DNA]</scope>
    <source>
        <strain evidence="18">cv. Huhao1</strain>
        <tissue evidence="17">Leaf</tissue>
    </source>
</reference>
<dbReference type="CDD" id="cd18580">
    <property type="entry name" value="ABC_6TM_ABCC_D2"/>
    <property type="match status" value="1"/>
</dbReference>
<keyword evidence="11 14" id="KW-0472">Membrane</keyword>
<dbReference type="PROSITE" id="PS50893">
    <property type="entry name" value="ABC_TRANSPORTER_2"/>
    <property type="match status" value="2"/>
</dbReference>
<feature type="domain" description="ABC transmembrane type-1" evidence="16">
    <location>
        <begin position="967"/>
        <end position="1243"/>
    </location>
</feature>
<protein>
    <recommendedName>
        <fullName evidence="3">ABC-type xenobiotic transporter</fullName>
        <ecNumber evidence="3">7.6.2.2</ecNumber>
    </recommendedName>
</protein>
<gene>
    <name evidence="17" type="ORF">CTI12_AA320080</name>
</gene>
<feature type="compositionally biased region" description="Basic and acidic residues" evidence="13">
    <location>
        <begin position="905"/>
        <end position="914"/>
    </location>
</feature>
<feature type="domain" description="ABC transmembrane type-1" evidence="16">
    <location>
        <begin position="411"/>
        <end position="632"/>
    </location>
</feature>
<comment type="caution">
    <text evidence="17">The sequence shown here is derived from an EMBL/GenBank/DDBJ whole genome shotgun (WGS) entry which is preliminary data.</text>
</comment>
<dbReference type="GO" id="GO:0008559">
    <property type="term" value="F:ABC-type xenobiotic transporter activity"/>
    <property type="evidence" value="ECO:0007669"/>
    <property type="project" value="UniProtKB-EC"/>
</dbReference>
<feature type="domain" description="ABC transporter" evidence="15">
    <location>
        <begin position="667"/>
        <end position="890"/>
    </location>
</feature>
<organism evidence="17 18">
    <name type="scientific">Artemisia annua</name>
    <name type="common">Sweet wormwood</name>
    <dbReference type="NCBI Taxonomy" id="35608"/>
    <lineage>
        <taxon>Eukaryota</taxon>
        <taxon>Viridiplantae</taxon>
        <taxon>Streptophyta</taxon>
        <taxon>Embryophyta</taxon>
        <taxon>Tracheophyta</taxon>
        <taxon>Spermatophyta</taxon>
        <taxon>Magnoliopsida</taxon>
        <taxon>eudicotyledons</taxon>
        <taxon>Gunneridae</taxon>
        <taxon>Pentapetalae</taxon>
        <taxon>asterids</taxon>
        <taxon>campanulids</taxon>
        <taxon>Asterales</taxon>
        <taxon>Asteraceae</taxon>
        <taxon>Asteroideae</taxon>
        <taxon>Anthemideae</taxon>
        <taxon>Artemisiinae</taxon>
        <taxon>Artemisia</taxon>
    </lineage>
</organism>
<dbReference type="InterPro" id="IPR027417">
    <property type="entry name" value="P-loop_NTPase"/>
</dbReference>
<dbReference type="InterPro" id="IPR050173">
    <property type="entry name" value="ABC_transporter_C-like"/>
</dbReference>
<keyword evidence="10 14" id="KW-1133">Transmembrane helix</keyword>
<sequence length="1531" mass="171149">MFNKRSLSITGFGQIVVQFRFFGKQRISSLKYPELILQKLIKPESLRDKKQTSRIDNNSCLGQVRYKSLQGCARNTSSDLKNGQVLGASTSSKMSNFVFSLEYYGFFLKRVHDRHLAIPNWNQQLYVPWLPICERKRMYGMRTGTRGICPAWCHVQSISLWGTKFISSTTCCGFQIARCGKWRPRQGSGWQNGRHPNPLDGVQLAVCFPVALEDAQPDQAIAMYTDATSLLEEDGKENMLHAKVVEEQVGRLLVEESSSGLIRENADGFSEYFAWYLRGSETLSEPLLVDENTNQLQEPSFLSKLTFSWVNPLLQIGYRKPLVLEDIPSLASIDQAATAHEKFTKAWDSLQTEKPSSSTNMAAKALAKVYYKEIVFTGLCVLLRIIAVVVSPLLLYAFVKYTNSDAKDFFFIARRTGMRMRSALMVAVYEKQLKLSNLGRKRHSTGEVVNYIAVDAYRMGEFPMWFHVSWSSFIQLILAIGVLFSIVGIGVLPGLAPIIICGLLNLPFAKAIQKCQLEFMVAQDKRLRSTSEILNNMKVIKLQSWEEKFKKIIESCRDIEFHWLREAQFKKVYATMLYWVSPTLISSVILFGCALLRSAPLDAATIFTILATLRTMSEPVRLLPDAISALIQVKVSFDRITSFLVDDELKDNMMTTKQDTENSGNSIRIQEGNFAWDPESTTPTLRNVNLEVKRGQKVAVCGSVGAGKSSMLYAILGEISRTSGTVDVFGSIAYVSQTSWIQSGTIQDNILYGKPMNRTMYEKAIKACALDKDIEAFKYGDLTEIGQRGLNMSGGQKQRIQLARAVYNDADIYLLDDPFSAVDAHTAATLFNDCVMTCLEEKTVILVTHQVEFLSSVDNILVMQDGQVTQSGSYEELLMAGTAFEQLVNAHKDVITGLEPSPQENRTELDKTENKSYLSKENSEAEIPTKGLAGVQLTEEEEKATGNVGWNTFLDYVVISEGLWFLALTIISHIGFVGLQAAASYWLAFGIQITKITTIMLISVYTLLSTTSIFFVFLRSFFATLLGLKASKSFFSKFTDSISNAPMVFFDSTPVGRILTRASSDQSVIDFDIPFSIAFVIGAGIEILATIAIMASVTWQVLVVAIIAVVASKYAQGYYQPTARELMRINGTTKAPVMNYASETSLGVATIRAFKMQDRFFRDYLKLVDTDASTFIFSNATLEWLILRTEAFMNVTLITVAFLLVFLPNGFASPGLVGLSLSYALALTGTQVFFTRWYCSLANYVVSVERIKQFMHIPPEPPAIVEDNRPPSSWPSKGRIEFEDLKLRYRPNAQLVLKGITCAFKEGTRVGIVGRTGSGKTTLITALFRLVEPDSGRILIDGLDICSIGLKDLRMKLSVIPQEPTLFRGSIRTNLDPLGLHSDDEIWKALEKCQLKSTIQSLPNLLDSSVSDEGENWSAGQRQLFCLGRVLLRRNKILVLDEATASIDSTTDAILQKIIREEFSSCTVITVAHRVPTVIDSDKVMVLSFGKMVEYDEPSKLMETDSFFSKLVAEYWSSCRRNSAQRFDDLQ</sequence>
<dbReference type="STRING" id="35608.A0A2U1MY13"/>
<feature type="transmembrane region" description="Helical" evidence="14">
    <location>
        <begin position="963"/>
        <end position="987"/>
    </location>
</feature>
<dbReference type="InterPro" id="IPR044726">
    <property type="entry name" value="ABCC_6TM_D2"/>
</dbReference>
<evidence type="ECO:0000259" key="15">
    <source>
        <dbReference type="PROSITE" id="PS50893"/>
    </source>
</evidence>
<keyword evidence="7" id="KW-0547">Nucleotide-binding</keyword>
<dbReference type="Pfam" id="PF00664">
    <property type="entry name" value="ABC_membrane"/>
    <property type="match status" value="2"/>
</dbReference>
<evidence type="ECO:0000256" key="4">
    <source>
        <dbReference type="ARBA" id="ARBA00022448"/>
    </source>
</evidence>
<evidence type="ECO:0000256" key="14">
    <source>
        <dbReference type="SAM" id="Phobius"/>
    </source>
</evidence>
<dbReference type="CDD" id="cd18579">
    <property type="entry name" value="ABC_6TM_ABCC_D1"/>
    <property type="match status" value="1"/>
</dbReference>
<dbReference type="Pfam" id="PF00005">
    <property type="entry name" value="ABC_tran"/>
    <property type="match status" value="2"/>
</dbReference>
<keyword evidence="8" id="KW-0067">ATP-binding</keyword>
<dbReference type="CDD" id="cd03250">
    <property type="entry name" value="ABCC_MRP_domain1"/>
    <property type="match status" value="1"/>
</dbReference>
<dbReference type="Gene3D" id="1.20.1560.10">
    <property type="entry name" value="ABC transporter type 1, transmembrane domain"/>
    <property type="match status" value="2"/>
</dbReference>
<dbReference type="InterPro" id="IPR017871">
    <property type="entry name" value="ABC_transporter-like_CS"/>
</dbReference>
<comment type="subcellular location">
    <subcellularLocation>
        <location evidence="1">Membrane</location>
        <topology evidence="1">Multi-pass membrane protein</topology>
    </subcellularLocation>
</comment>
<dbReference type="FunFam" id="3.40.50.300:FF:001405">
    <property type="entry name" value="Multidrug resistance protein associated1"/>
    <property type="match status" value="1"/>
</dbReference>
<dbReference type="InterPro" id="IPR003593">
    <property type="entry name" value="AAA+_ATPase"/>
</dbReference>
<dbReference type="FunFam" id="1.20.1560.10:FF:000003">
    <property type="entry name" value="ABC transporter C family member 10"/>
    <property type="match status" value="1"/>
</dbReference>
<dbReference type="GO" id="GO:0005524">
    <property type="term" value="F:ATP binding"/>
    <property type="evidence" value="ECO:0007669"/>
    <property type="project" value="UniProtKB-KW"/>
</dbReference>
<dbReference type="InterPro" id="IPR003439">
    <property type="entry name" value="ABC_transporter-like_ATP-bd"/>
</dbReference>
<evidence type="ECO:0000313" key="18">
    <source>
        <dbReference type="Proteomes" id="UP000245207"/>
    </source>
</evidence>
<evidence type="ECO:0000259" key="16">
    <source>
        <dbReference type="PROSITE" id="PS50929"/>
    </source>
</evidence>
<dbReference type="InterPro" id="IPR011527">
    <property type="entry name" value="ABC1_TM_dom"/>
</dbReference>
<dbReference type="CDD" id="cd03244">
    <property type="entry name" value="ABCC_MRP_domain2"/>
    <property type="match status" value="1"/>
</dbReference>
<evidence type="ECO:0000256" key="2">
    <source>
        <dbReference type="ARBA" id="ARBA00009726"/>
    </source>
</evidence>
<keyword evidence="9" id="KW-1278">Translocase</keyword>
<feature type="region of interest" description="Disordered" evidence="13">
    <location>
        <begin position="897"/>
        <end position="925"/>
    </location>
</feature>
<keyword evidence="5 14" id="KW-0812">Transmembrane</keyword>
<dbReference type="PROSITE" id="PS00211">
    <property type="entry name" value="ABC_TRANSPORTER_1"/>
    <property type="match status" value="1"/>
</dbReference>
<feature type="transmembrane region" description="Helical" evidence="14">
    <location>
        <begin position="572"/>
        <end position="592"/>
    </location>
</feature>
<proteinExistence type="inferred from homology"/>
<feature type="domain" description="ABC transporter" evidence="15">
    <location>
        <begin position="1280"/>
        <end position="1514"/>
    </location>
</feature>
<dbReference type="FunFam" id="1.20.1560.10:FF:000002">
    <property type="entry name" value="ABC transporter C family member 5"/>
    <property type="match status" value="1"/>
</dbReference>
<evidence type="ECO:0000256" key="10">
    <source>
        <dbReference type="ARBA" id="ARBA00022989"/>
    </source>
</evidence>
<dbReference type="EMBL" id="PKPP01004094">
    <property type="protein sequence ID" value="PWA66148.1"/>
    <property type="molecule type" value="Genomic_DNA"/>
</dbReference>
<feature type="transmembrane region" description="Helical" evidence="14">
    <location>
        <begin position="1191"/>
        <end position="1211"/>
    </location>
</feature>
<feature type="transmembrane region" description="Helical" evidence="14">
    <location>
        <begin position="1077"/>
        <end position="1110"/>
    </location>
</feature>
<dbReference type="PROSITE" id="PS50929">
    <property type="entry name" value="ABC_TM1F"/>
    <property type="match status" value="2"/>
</dbReference>
<accession>A0A2U1MY13</accession>
<evidence type="ECO:0000256" key="3">
    <source>
        <dbReference type="ARBA" id="ARBA00012191"/>
    </source>
</evidence>
<dbReference type="Proteomes" id="UP000245207">
    <property type="component" value="Unassembled WGS sequence"/>
</dbReference>
<evidence type="ECO:0000256" key="7">
    <source>
        <dbReference type="ARBA" id="ARBA00022741"/>
    </source>
</evidence>
<evidence type="ECO:0000256" key="5">
    <source>
        <dbReference type="ARBA" id="ARBA00022692"/>
    </source>
</evidence>
<feature type="transmembrane region" description="Helical" evidence="14">
    <location>
        <begin position="999"/>
        <end position="1022"/>
    </location>
</feature>